<evidence type="ECO:0000256" key="11">
    <source>
        <dbReference type="PROSITE-ProRule" id="PRU10111"/>
    </source>
</evidence>
<keyword evidence="8 10" id="KW-0120">Carbon dioxide fixation</keyword>
<comment type="subunit">
    <text evidence="10">Homotetramer.</text>
</comment>
<evidence type="ECO:0000256" key="6">
    <source>
        <dbReference type="ARBA" id="ARBA00022842"/>
    </source>
</evidence>
<evidence type="ECO:0000256" key="12">
    <source>
        <dbReference type="PROSITE-ProRule" id="PRU10112"/>
    </source>
</evidence>
<keyword evidence="14" id="KW-1185">Reference proteome</keyword>
<dbReference type="PANTHER" id="PTHR30523:SF6">
    <property type="entry name" value="PHOSPHOENOLPYRUVATE CARBOXYLASE"/>
    <property type="match status" value="1"/>
</dbReference>
<name>A0A1V3J900_9PAST</name>
<feature type="active site" evidence="10 12">
    <location>
        <position position="545"/>
    </location>
</feature>
<dbReference type="AlphaFoldDB" id="A0A1V3J900"/>
<dbReference type="EC" id="4.1.1.31" evidence="4 10"/>
<dbReference type="GO" id="GO:0006099">
    <property type="term" value="P:tricarboxylic acid cycle"/>
    <property type="evidence" value="ECO:0007669"/>
    <property type="project" value="InterPro"/>
</dbReference>
<dbReference type="NCBIfam" id="NF000584">
    <property type="entry name" value="PRK00009.1"/>
    <property type="match status" value="1"/>
</dbReference>
<dbReference type="GO" id="GO:0006107">
    <property type="term" value="P:oxaloacetate metabolic process"/>
    <property type="evidence" value="ECO:0007669"/>
    <property type="project" value="UniProtKB-UniRule"/>
</dbReference>
<dbReference type="InterPro" id="IPR015813">
    <property type="entry name" value="Pyrv/PenolPyrv_kinase-like_dom"/>
</dbReference>
<dbReference type="PRINTS" id="PR00150">
    <property type="entry name" value="PEPCARBXLASE"/>
</dbReference>
<dbReference type="GO" id="GO:0015977">
    <property type="term" value="P:carbon fixation"/>
    <property type="evidence" value="ECO:0007669"/>
    <property type="project" value="UniProtKB-UniRule"/>
</dbReference>
<dbReference type="Gene3D" id="1.20.1440.90">
    <property type="entry name" value="Phosphoenolpyruvate/pyruvate domain"/>
    <property type="match status" value="1"/>
</dbReference>
<comment type="caution">
    <text evidence="13">The sequence shown here is derived from an EMBL/GenBank/DDBJ whole genome shotgun (WGS) entry which is preliminary data.</text>
</comment>
<organism evidence="13 14">
    <name type="scientific">Rodentibacter genomosp. 1</name>
    <dbReference type="NCBI Taxonomy" id="1908264"/>
    <lineage>
        <taxon>Bacteria</taxon>
        <taxon>Pseudomonadati</taxon>
        <taxon>Pseudomonadota</taxon>
        <taxon>Gammaproteobacteria</taxon>
        <taxon>Pasteurellales</taxon>
        <taxon>Pasteurellaceae</taxon>
        <taxon>Rodentibacter</taxon>
    </lineage>
</organism>
<keyword evidence="7 10" id="KW-0456">Lyase</keyword>
<evidence type="ECO:0000313" key="14">
    <source>
        <dbReference type="Proteomes" id="UP000188481"/>
    </source>
</evidence>
<evidence type="ECO:0000256" key="3">
    <source>
        <dbReference type="ARBA" id="ARBA00008346"/>
    </source>
</evidence>
<dbReference type="EMBL" id="MLHN01000002">
    <property type="protein sequence ID" value="OOF51896.1"/>
    <property type="molecule type" value="Genomic_DNA"/>
</dbReference>
<dbReference type="InterPro" id="IPR033129">
    <property type="entry name" value="PEPCASE_His_AS"/>
</dbReference>
<dbReference type="Pfam" id="PF00311">
    <property type="entry name" value="PEPcase"/>
    <property type="match status" value="1"/>
</dbReference>
<dbReference type="PANTHER" id="PTHR30523">
    <property type="entry name" value="PHOSPHOENOLPYRUVATE CARBOXYLASE"/>
    <property type="match status" value="1"/>
</dbReference>
<dbReference type="PROSITE" id="PS00781">
    <property type="entry name" value="PEPCASE_1"/>
    <property type="match status" value="1"/>
</dbReference>
<dbReference type="RefSeq" id="WP_077540556.1">
    <property type="nucleotide sequence ID" value="NZ_MLHN01000002.1"/>
</dbReference>
<proteinExistence type="inferred from homology"/>
<dbReference type="STRING" id="1908264.BKK54_00725"/>
<keyword evidence="13" id="KW-0670">Pyruvate</keyword>
<comment type="catalytic activity">
    <reaction evidence="9 10">
        <text>oxaloacetate + phosphate = phosphoenolpyruvate + hydrogencarbonate</text>
        <dbReference type="Rhea" id="RHEA:28370"/>
        <dbReference type="ChEBI" id="CHEBI:16452"/>
        <dbReference type="ChEBI" id="CHEBI:17544"/>
        <dbReference type="ChEBI" id="CHEBI:43474"/>
        <dbReference type="ChEBI" id="CHEBI:58702"/>
        <dbReference type="EC" id="4.1.1.31"/>
    </reaction>
</comment>
<evidence type="ECO:0000256" key="1">
    <source>
        <dbReference type="ARBA" id="ARBA00001946"/>
    </source>
</evidence>
<reference evidence="13 14" key="1">
    <citation type="submission" date="2016-10" db="EMBL/GenBank/DDBJ databases">
        <title>Rodentibacter gen. nov. and new species.</title>
        <authorList>
            <person name="Christensen H."/>
        </authorList>
    </citation>
    <scope>NUCLEOTIDE SEQUENCE [LARGE SCALE GENOMIC DNA]</scope>
    <source>
        <strain evidence="14">ppn416</strain>
    </source>
</reference>
<dbReference type="HAMAP" id="MF_00595">
    <property type="entry name" value="PEPcase_type1"/>
    <property type="match status" value="1"/>
</dbReference>
<dbReference type="PROSITE" id="PS00393">
    <property type="entry name" value="PEPCASE_2"/>
    <property type="match status" value="1"/>
</dbReference>
<comment type="function">
    <text evidence="2 10">Forms oxaloacetate, a four-carbon dicarboxylic acid source for the tricarboxylic acid cycle.</text>
</comment>
<protein>
    <recommendedName>
        <fullName evidence="5 10">Phosphoenolpyruvate carboxylase</fullName>
        <shortName evidence="10">PEPC</shortName>
        <shortName evidence="10">PEPCase</shortName>
        <ecNumber evidence="4 10">4.1.1.31</ecNumber>
    </recommendedName>
</protein>
<evidence type="ECO:0000256" key="10">
    <source>
        <dbReference type="HAMAP-Rule" id="MF_00595"/>
    </source>
</evidence>
<evidence type="ECO:0000256" key="7">
    <source>
        <dbReference type="ARBA" id="ARBA00023239"/>
    </source>
</evidence>
<dbReference type="FunFam" id="1.20.1440.90:FF:000002">
    <property type="entry name" value="Phosphoenolpyruvate carboxylase"/>
    <property type="match status" value="1"/>
</dbReference>
<dbReference type="InterPro" id="IPR021135">
    <property type="entry name" value="PEP_COase"/>
</dbReference>
<dbReference type="Proteomes" id="UP000188481">
    <property type="component" value="Unassembled WGS sequence"/>
</dbReference>
<dbReference type="InterPro" id="IPR018129">
    <property type="entry name" value="PEP_COase_Lys_AS"/>
</dbReference>
<evidence type="ECO:0000313" key="13">
    <source>
        <dbReference type="EMBL" id="OOF51896.1"/>
    </source>
</evidence>
<dbReference type="SUPFAM" id="SSF51621">
    <property type="entry name" value="Phosphoenolpyruvate/pyruvate domain"/>
    <property type="match status" value="1"/>
</dbReference>
<evidence type="ECO:0000256" key="5">
    <source>
        <dbReference type="ARBA" id="ARBA00022419"/>
    </source>
</evidence>
<feature type="active site" evidence="10 11">
    <location>
        <position position="138"/>
    </location>
</feature>
<dbReference type="GO" id="GO:0008964">
    <property type="term" value="F:phosphoenolpyruvate carboxylase activity"/>
    <property type="evidence" value="ECO:0007669"/>
    <property type="project" value="UniProtKB-UniRule"/>
</dbReference>
<dbReference type="GO" id="GO:0005829">
    <property type="term" value="C:cytosol"/>
    <property type="evidence" value="ECO:0007669"/>
    <property type="project" value="TreeGrafter"/>
</dbReference>
<sequence>MTQEYATLRNNINMLGRFLGETINDAQGADILELIENIRKLSRDSRAGDDNARQALLDTLANISTDNIIPVARAFSQFLNLTNIAEQYQTISREHSQKAPSERSLHALFTRLKAENASKEDVYKTIEKLLIELVLTAHPTETTRRSLIHKHVEINKCLSKLEHGDLTPKERSVIERLLLRLIAEAWHTNEIRTVRPTPFDEAKWGFAMLENSLWQAVPEFLRQLNENAREFLGYDLPVGLKPVRISSWMGGDRDGNPFVTAKITQKVLNFARWKAADLFLQDISKLADELSMVKCTDEFRAKYGDHLEPYRAVVKELRTKLTTTLAYFDDLLADRLPRVTENDIILEDNQLWEPLYDCYQSLMACGMRIIANGSLLDILHRIRCFGVTLSQMDIRQESTRHTNAIAEITGYIGLGDYSQWTEEDKQAFLIRELSSRRPLIPQNWTPSAETQEILDTCRVVASQKQGVIACYVISMAQNASDVLAVHLLLKEAGVPYHIPVVPLFETLDDLNAAEDVMTQLFNIGWYRGVINNRQMVMIGYSDSAKDAGMMAASWAQYRAQEALVNLTEKLGIELTLFHGRGGTIGRGGAPAHAALLSQPPRSLKNGLRVTEQGEMIRFKLGLPAVAVETFDLYASAILEANLLPPPEPKAEWRAIMDELSTISCKIYRDVVRGDKDFVPYFRSATPEQELSKLPLGSRPAKRNPNGGVESLRAIPWIFAWMQNRLMLPAWLGAGAAVRQVIESGKGDVIEEMCQTWPFFSTRIGMLEMVFSKADLWLSQQYDQRLVKKELWYLGENLRQQLKADIQTVLSLSHRNELMSDLPWIAESIALRNIYTDPLNLLQVELLHRFRENPDQANPDVEQALMITITGIAAGMRNTG</sequence>
<evidence type="ECO:0000256" key="9">
    <source>
        <dbReference type="ARBA" id="ARBA00048995"/>
    </source>
</evidence>
<evidence type="ECO:0000256" key="4">
    <source>
        <dbReference type="ARBA" id="ARBA00012305"/>
    </source>
</evidence>
<comment type="cofactor">
    <cofactor evidence="1 10">
        <name>Mg(2+)</name>
        <dbReference type="ChEBI" id="CHEBI:18420"/>
    </cofactor>
</comment>
<accession>A0A1V3J900</accession>
<keyword evidence="6 10" id="KW-0460">Magnesium</keyword>
<dbReference type="GO" id="GO:0000287">
    <property type="term" value="F:magnesium ion binding"/>
    <property type="evidence" value="ECO:0007669"/>
    <property type="project" value="UniProtKB-UniRule"/>
</dbReference>
<dbReference type="InterPro" id="IPR022805">
    <property type="entry name" value="PEP_COase_bac/pln-type"/>
</dbReference>
<gene>
    <name evidence="10" type="primary">ppc</name>
    <name evidence="13" type="ORF">BKK54_00725</name>
</gene>
<evidence type="ECO:0000256" key="2">
    <source>
        <dbReference type="ARBA" id="ARBA00003670"/>
    </source>
</evidence>
<evidence type="ECO:0000256" key="8">
    <source>
        <dbReference type="ARBA" id="ARBA00023300"/>
    </source>
</evidence>
<comment type="similarity">
    <text evidence="3 10">Belongs to the PEPCase type 1 family.</text>
</comment>